<evidence type="ECO:0000313" key="1">
    <source>
        <dbReference type="EMBL" id="KFM70472.1"/>
    </source>
</evidence>
<name>A0A087TZD3_STEMI</name>
<reference evidence="1 2" key="1">
    <citation type="submission" date="2013-11" db="EMBL/GenBank/DDBJ databases">
        <title>Genome sequencing of Stegodyphus mimosarum.</title>
        <authorList>
            <person name="Bechsgaard J."/>
        </authorList>
    </citation>
    <scope>NUCLEOTIDE SEQUENCE [LARGE SCALE GENOMIC DNA]</scope>
</reference>
<gene>
    <name evidence="1" type="ORF">X975_17716</name>
</gene>
<sequence>MPYERIKREYPLHLCVWFNDYKELDRYLQTSEHDIERKDPRG</sequence>
<proteinExistence type="predicted"/>
<evidence type="ECO:0000313" key="2">
    <source>
        <dbReference type="Proteomes" id="UP000054359"/>
    </source>
</evidence>
<organism evidence="1 2">
    <name type="scientific">Stegodyphus mimosarum</name>
    <name type="common">African social velvet spider</name>
    <dbReference type="NCBI Taxonomy" id="407821"/>
    <lineage>
        <taxon>Eukaryota</taxon>
        <taxon>Metazoa</taxon>
        <taxon>Ecdysozoa</taxon>
        <taxon>Arthropoda</taxon>
        <taxon>Chelicerata</taxon>
        <taxon>Arachnida</taxon>
        <taxon>Araneae</taxon>
        <taxon>Araneomorphae</taxon>
        <taxon>Entelegynae</taxon>
        <taxon>Eresoidea</taxon>
        <taxon>Eresidae</taxon>
        <taxon>Stegodyphus</taxon>
    </lineage>
</organism>
<dbReference type="EMBL" id="KK117440">
    <property type="protein sequence ID" value="KFM70472.1"/>
    <property type="molecule type" value="Genomic_DNA"/>
</dbReference>
<keyword evidence="2" id="KW-1185">Reference proteome</keyword>
<accession>A0A087TZD3</accession>
<dbReference type="Proteomes" id="UP000054359">
    <property type="component" value="Unassembled WGS sequence"/>
</dbReference>
<dbReference type="AlphaFoldDB" id="A0A087TZD3"/>
<feature type="non-terminal residue" evidence="1">
    <location>
        <position position="42"/>
    </location>
</feature>
<dbReference type="OrthoDB" id="1585644at2759"/>
<protein>
    <submittedName>
        <fullName evidence="1">Uncharacterized protein</fullName>
    </submittedName>
</protein>